<evidence type="ECO:0000313" key="2">
    <source>
        <dbReference type="Proteomes" id="UP001429745"/>
    </source>
</evidence>
<sequence>MRARVVAIIQARMGSTRLPGKVLRELGGRPVLEWVAEAAGAAAEIDDVVVATSNLAADDILAEWCRRRGVDVVRGSESDVLSRFVLAATETRADAIVRLTADCPLLDPVLIDQVIGIWRREPDLAYVATTLERTLPRGLDVELISRAALEHADRIAIAHDRVHVTSSLYAAHSEAARAGVIVAPSSAHLRVTLDVEQDAALLDALVPLLPSQPRWRDVVRVLEAHPEIVALNAGVAQKELEAG</sequence>
<gene>
    <name evidence="1" type="ORF">HF576_08795</name>
</gene>
<dbReference type="PANTHER" id="PTHR42866">
    <property type="entry name" value="3-DEOXY-MANNO-OCTULOSONATE CYTIDYLYLTRANSFERASE"/>
    <property type="match status" value="1"/>
</dbReference>
<dbReference type="GO" id="GO:0016740">
    <property type="term" value="F:transferase activity"/>
    <property type="evidence" value="ECO:0007669"/>
    <property type="project" value="UniProtKB-KW"/>
</dbReference>
<keyword evidence="2" id="KW-1185">Reference proteome</keyword>
<dbReference type="EMBL" id="JABACI010000002">
    <property type="protein sequence ID" value="NLP83944.1"/>
    <property type="molecule type" value="Genomic_DNA"/>
</dbReference>
<dbReference type="PANTHER" id="PTHR42866:SF1">
    <property type="entry name" value="SPORE COAT POLYSACCHARIDE BIOSYNTHESIS PROTEIN SPSF"/>
    <property type="match status" value="1"/>
</dbReference>
<evidence type="ECO:0000313" key="1">
    <source>
        <dbReference type="EMBL" id="NLP83944.1"/>
    </source>
</evidence>
<comment type="caution">
    <text evidence="1">The sequence shown here is derived from an EMBL/GenBank/DDBJ whole genome shotgun (WGS) entry which is preliminary data.</text>
</comment>
<dbReference type="Proteomes" id="UP001429745">
    <property type="component" value="Unassembled WGS sequence"/>
</dbReference>
<dbReference type="SUPFAM" id="SSF53448">
    <property type="entry name" value="Nucleotide-diphospho-sugar transferases"/>
    <property type="match status" value="1"/>
</dbReference>
<dbReference type="Gene3D" id="3.90.550.10">
    <property type="entry name" value="Spore Coat Polysaccharide Biosynthesis Protein SpsA, Chain A"/>
    <property type="match status" value="1"/>
</dbReference>
<dbReference type="InterPro" id="IPR029044">
    <property type="entry name" value="Nucleotide-diphossugar_trans"/>
</dbReference>
<name>A0ABX1KAG0_9MICO</name>
<reference evidence="1 2" key="1">
    <citation type="submission" date="2020-04" db="EMBL/GenBank/DDBJ databases">
        <title>CFH 90308 Microbacterium sp.</title>
        <authorList>
            <person name="Nie G."/>
            <person name="Ming H."/>
            <person name="Xia T."/>
        </authorList>
    </citation>
    <scope>NUCLEOTIDE SEQUENCE [LARGE SCALE GENOMIC DNA]</scope>
    <source>
        <strain evidence="1 2">CFH 90308</strain>
    </source>
</reference>
<dbReference type="InterPro" id="IPR003329">
    <property type="entry name" value="Cytidylyl_trans"/>
</dbReference>
<organism evidence="1 2">
    <name type="scientific">Microbacterium salsuginis</name>
    <dbReference type="NCBI Taxonomy" id="2722803"/>
    <lineage>
        <taxon>Bacteria</taxon>
        <taxon>Bacillati</taxon>
        <taxon>Actinomycetota</taxon>
        <taxon>Actinomycetes</taxon>
        <taxon>Micrococcales</taxon>
        <taxon>Microbacteriaceae</taxon>
        <taxon>Microbacterium</taxon>
    </lineage>
</organism>
<dbReference type="Pfam" id="PF02348">
    <property type="entry name" value="CTP_transf_3"/>
    <property type="match status" value="1"/>
</dbReference>
<dbReference type="CDD" id="cd02518">
    <property type="entry name" value="GT2_SpsF"/>
    <property type="match status" value="1"/>
</dbReference>
<protein>
    <submittedName>
        <fullName evidence="1">NTP transferase domain-containing protein</fullName>
    </submittedName>
</protein>
<proteinExistence type="predicted"/>
<keyword evidence="1" id="KW-0808">Transferase</keyword>
<accession>A0ABX1KAG0</accession>
<dbReference type="RefSeq" id="WP_168912424.1">
    <property type="nucleotide sequence ID" value="NZ_JABACI010000002.1"/>
</dbReference>